<dbReference type="Proteomes" id="UP001081467">
    <property type="component" value="Unassembled WGS sequence"/>
</dbReference>
<dbReference type="SMART" id="SM00533">
    <property type="entry name" value="MUTSd"/>
    <property type="match status" value="1"/>
</dbReference>
<accession>A0ABT4JMC9</accession>
<dbReference type="SUPFAM" id="SSF52540">
    <property type="entry name" value="P-loop containing nucleoside triphosphate hydrolases"/>
    <property type="match status" value="1"/>
</dbReference>
<comment type="caution">
    <text evidence="6">The sequence shown here is derived from an EMBL/GenBank/DDBJ whole genome shotgun (WGS) entry which is preliminary data.</text>
</comment>
<evidence type="ECO:0000256" key="2">
    <source>
        <dbReference type="ARBA" id="ARBA00022759"/>
    </source>
</evidence>
<dbReference type="InterPro" id="IPR007696">
    <property type="entry name" value="DNA_mismatch_repair_MutS_core"/>
</dbReference>
<dbReference type="InterPro" id="IPR027417">
    <property type="entry name" value="P-loop_NTPase"/>
</dbReference>
<dbReference type="SUPFAM" id="SSF48334">
    <property type="entry name" value="DNA repair protein MutS, domain III"/>
    <property type="match status" value="1"/>
</dbReference>
<evidence type="ECO:0000313" key="6">
    <source>
        <dbReference type="EMBL" id="MCZ2491514.1"/>
    </source>
</evidence>
<evidence type="ECO:0000256" key="1">
    <source>
        <dbReference type="ARBA" id="ARBA00022741"/>
    </source>
</evidence>
<organism evidence="6 7">
    <name type="scientific">Dellaglioa carnosa</name>
    <dbReference type="NCBI Taxonomy" id="2995136"/>
    <lineage>
        <taxon>Bacteria</taxon>
        <taxon>Bacillati</taxon>
        <taxon>Bacillota</taxon>
        <taxon>Bacilli</taxon>
        <taxon>Lactobacillales</taxon>
        <taxon>Lactobacillaceae</taxon>
        <taxon>Dellaglioa</taxon>
    </lineage>
</organism>
<proteinExistence type="predicted"/>
<dbReference type="InterPro" id="IPR036187">
    <property type="entry name" value="DNA_mismatch_repair_MutS_sf"/>
</dbReference>
<feature type="domain" description="DNA mismatch repair proteins mutS family" evidence="5">
    <location>
        <begin position="405"/>
        <end position="421"/>
    </location>
</feature>
<keyword evidence="1" id="KW-0547">Nucleotide-binding</keyword>
<dbReference type="PANTHER" id="PTHR48466">
    <property type="entry name" value="OS10G0509000 PROTEIN-RELATED"/>
    <property type="match status" value="1"/>
</dbReference>
<dbReference type="PROSITE" id="PS00486">
    <property type="entry name" value="DNA_MISMATCH_REPAIR_2"/>
    <property type="match status" value="1"/>
</dbReference>
<evidence type="ECO:0000256" key="4">
    <source>
        <dbReference type="ARBA" id="ARBA00023125"/>
    </source>
</evidence>
<keyword evidence="7" id="KW-1185">Reference proteome</keyword>
<dbReference type="SMART" id="SM00382">
    <property type="entry name" value="AAA"/>
    <property type="match status" value="1"/>
</dbReference>
<dbReference type="RefSeq" id="WP_269023980.1">
    <property type="nucleotide sequence ID" value="NZ_JANXKW010000003.1"/>
</dbReference>
<protein>
    <submittedName>
        <fullName evidence="6">Endonuclease MutS2</fullName>
    </submittedName>
</protein>
<dbReference type="NCBIfam" id="TIGR01069">
    <property type="entry name" value="mutS2"/>
    <property type="match status" value="1"/>
</dbReference>
<reference evidence="6" key="1">
    <citation type="submission" date="2022-09" db="EMBL/GenBank/DDBJ databases">
        <title>Diversity of Dellaglioa algida.</title>
        <authorList>
            <person name="Matthias E."/>
            <person name="Werum V."/>
        </authorList>
    </citation>
    <scope>NUCLEOTIDE SEQUENCE</scope>
    <source>
        <strain evidence="6">TMW 2.2523</strain>
    </source>
</reference>
<evidence type="ECO:0000256" key="3">
    <source>
        <dbReference type="ARBA" id="ARBA00022840"/>
    </source>
</evidence>
<name>A0ABT4JMC9_9LACO</name>
<keyword evidence="4" id="KW-0238">DNA-binding</keyword>
<dbReference type="InterPro" id="IPR000432">
    <property type="entry name" value="DNA_mismatch_repair_MutS_C"/>
</dbReference>
<dbReference type="Pfam" id="PF00488">
    <property type="entry name" value="MutS_V"/>
    <property type="match status" value="1"/>
</dbReference>
<keyword evidence="2 6" id="KW-0255">Endonuclease</keyword>
<dbReference type="SMART" id="SM00534">
    <property type="entry name" value="MUTSac"/>
    <property type="match status" value="1"/>
</dbReference>
<evidence type="ECO:0000313" key="7">
    <source>
        <dbReference type="Proteomes" id="UP001081467"/>
    </source>
</evidence>
<keyword evidence="2 6" id="KW-0378">Hydrolase</keyword>
<dbReference type="GO" id="GO:0004519">
    <property type="term" value="F:endonuclease activity"/>
    <property type="evidence" value="ECO:0007669"/>
    <property type="project" value="UniProtKB-KW"/>
</dbReference>
<dbReference type="InterPro" id="IPR045076">
    <property type="entry name" value="MutS"/>
</dbReference>
<gene>
    <name evidence="6" type="ORF">N0K80_05000</name>
</gene>
<dbReference type="InterPro" id="IPR005747">
    <property type="entry name" value="MutS2"/>
</dbReference>
<evidence type="ECO:0000259" key="5">
    <source>
        <dbReference type="PROSITE" id="PS00486"/>
    </source>
</evidence>
<sequence>MKKQAIEQTQFNEVRNRVSEYARSNTVKERIETFEPSSNLDEVLLFQKETGEGVSLVESQKSIPSMASEKIDRLFQKIEDGYVLGVKELLEISGFLRTIRKIKRYFQENKKSAPTLYEYSVALQSFRHIEEAINISIKNNLVTSEASRELKKTRQNIIRYDSNIRDKMHKFITSSTNKFKIQEFMVIERDGVLTVPVKSAFKNSIKGRIVAESGKGSTAFLQPEATIELSRKLQMFQAEESTIVYQILANLTEEVAVELKKLKETNEIVLSLEMIIAKSKYSVEINGRRVNINDQGRINLIEAKHPLLDNVAVPLSIQIGALERGLVITGSNSGGKTVVLKTIGLLTFMTMMGLFIPADTTSEISIFEHILVDIGDYQDFDNALSTFSGHINNMRAILEVANNRSLVLVDEIGSGTDPSEGAAIAIAILETLTEKGALVLATTHYGEIKEFAVKDELFLTAAMAFDRETLQPLYRLLMNEVGESNGLFVARKMKLDESVINRAAKYLELFKTS</sequence>
<keyword evidence="3" id="KW-0067">ATP-binding</keyword>
<dbReference type="Gene3D" id="3.40.50.300">
    <property type="entry name" value="P-loop containing nucleotide triphosphate hydrolases"/>
    <property type="match status" value="1"/>
</dbReference>
<dbReference type="InterPro" id="IPR003593">
    <property type="entry name" value="AAA+_ATPase"/>
</dbReference>
<dbReference type="EMBL" id="JANXLI010000003">
    <property type="protein sequence ID" value="MCZ2491514.1"/>
    <property type="molecule type" value="Genomic_DNA"/>
</dbReference>
<keyword evidence="2 6" id="KW-0540">Nuclease</keyword>